<evidence type="ECO:0000313" key="2">
    <source>
        <dbReference type="EMBL" id="KAK9844786.1"/>
    </source>
</evidence>
<dbReference type="EMBL" id="JALJOS010000001">
    <property type="protein sequence ID" value="KAK9844786.1"/>
    <property type="molecule type" value="Genomic_DNA"/>
</dbReference>
<comment type="caution">
    <text evidence="2">The sequence shown here is derived from an EMBL/GenBank/DDBJ whole genome shotgun (WGS) entry which is preliminary data.</text>
</comment>
<name>A0AAW1SF45_9CHLO</name>
<organism evidence="2 3">
    <name type="scientific">Apatococcus lobatus</name>
    <dbReference type="NCBI Taxonomy" id="904363"/>
    <lineage>
        <taxon>Eukaryota</taxon>
        <taxon>Viridiplantae</taxon>
        <taxon>Chlorophyta</taxon>
        <taxon>core chlorophytes</taxon>
        <taxon>Trebouxiophyceae</taxon>
        <taxon>Chlorellales</taxon>
        <taxon>Chlorellaceae</taxon>
        <taxon>Apatococcus</taxon>
    </lineage>
</organism>
<reference evidence="2 3" key="1">
    <citation type="journal article" date="2024" name="Nat. Commun.">
        <title>Phylogenomics reveals the evolutionary origins of lichenization in chlorophyte algae.</title>
        <authorList>
            <person name="Puginier C."/>
            <person name="Libourel C."/>
            <person name="Otte J."/>
            <person name="Skaloud P."/>
            <person name="Haon M."/>
            <person name="Grisel S."/>
            <person name="Petersen M."/>
            <person name="Berrin J.G."/>
            <person name="Delaux P.M."/>
            <person name="Dal Grande F."/>
            <person name="Keller J."/>
        </authorList>
    </citation>
    <scope>NUCLEOTIDE SEQUENCE [LARGE SCALE GENOMIC DNA]</scope>
    <source>
        <strain evidence="2 3">SAG 2145</strain>
    </source>
</reference>
<sequence>MPSLLLAPPPPRPLPRDVFVVKHERTYFAVHREDPEGVSRAGLLAFSERERAKRLSDLIWRHRLATDGWPRRTLGRLEPLLFEDPGGTSHADANPLLIERVALDWLIEAIGKTGGHVDLVEGTGGPEGRLDALSGRTISWEEGGSRRSGRDQAALVLWKRQVFLDAVVKKPAAEGTGERSRWQKGGDGFDPEHES</sequence>
<protein>
    <submittedName>
        <fullName evidence="2">Uncharacterized protein</fullName>
    </submittedName>
</protein>
<keyword evidence="3" id="KW-1185">Reference proteome</keyword>
<gene>
    <name evidence="2" type="ORF">WJX74_006841</name>
</gene>
<evidence type="ECO:0000256" key="1">
    <source>
        <dbReference type="SAM" id="MobiDB-lite"/>
    </source>
</evidence>
<accession>A0AAW1SF45</accession>
<feature type="compositionally biased region" description="Basic and acidic residues" evidence="1">
    <location>
        <begin position="169"/>
        <end position="181"/>
    </location>
</feature>
<dbReference type="Proteomes" id="UP001438707">
    <property type="component" value="Unassembled WGS sequence"/>
</dbReference>
<evidence type="ECO:0000313" key="3">
    <source>
        <dbReference type="Proteomes" id="UP001438707"/>
    </source>
</evidence>
<dbReference type="AlphaFoldDB" id="A0AAW1SF45"/>
<feature type="region of interest" description="Disordered" evidence="1">
    <location>
        <begin position="169"/>
        <end position="195"/>
    </location>
</feature>
<proteinExistence type="predicted"/>